<sequence length="212" mass="23740">MIKVGIVEDNEYMREGWETFIDHERDLTVIGSFGSCEEAFESDAINKVDLMIMDIGLPGMTGIEGVKYMRENHPDVNIIMATVHDDDDHIFDALKAGAVGYLMKKVTPDEMVHAIRDAHEGGSPITPNIARKVIATFQKAADLEEELSDREIQILKELATGRSYAAIGKKIFLSVDGVRHHIRNIYQKLEVHSRSEAIAKGITRHIIDPDND</sequence>
<keyword evidence="4" id="KW-0804">Transcription</keyword>
<evidence type="ECO:0000256" key="4">
    <source>
        <dbReference type="ARBA" id="ARBA00023163"/>
    </source>
</evidence>
<evidence type="ECO:0000256" key="2">
    <source>
        <dbReference type="ARBA" id="ARBA00023015"/>
    </source>
</evidence>
<dbReference type="CDD" id="cd06170">
    <property type="entry name" value="LuxR_C_like"/>
    <property type="match status" value="1"/>
</dbReference>
<dbReference type="Pfam" id="PF00072">
    <property type="entry name" value="Response_reg"/>
    <property type="match status" value="1"/>
</dbReference>
<dbReference type="InterPro" id="IPR016032">
    <property type="entry name" value="Sig_transdc_resp-reg_C-effctor"/>
</dbReference>
<dbReference type="Pfam" id="PF00196">
    <property type="entry name" value="GerE"/>
    <property type="match status" value="1"/>
</dbReference>
<reference evidence="8" key="1">
    <citation type="submission" date="2022-06" db="EMBL/GenBank/DDBJ databases">
        <title>Gracilimonas sp. CAU 1638 isolated from sea sediment.</title>
        <authorList>
            <person name="Kim W."/>
        </authorList>
    </citation>
    <scope>NUCLEOTIDE SEQUENCE</scope>
    <source>
        <strain evidence="8">CAU 1638</strain>
    </source>
</reference>
<dbReference type="InterPro" id="IPR039420">
    <property type="entry name" value="WalR-like"/>
</dbReference>
<dbReference type="GO" id="GO:0006355">
    <property type="term" value="P:regulation of DNA-templated transcription"/>
    <property type="evidence" value="ECO:0007669"/>
    <property type="project" value="InterPro"/>
</dbReference>
<dbReference type="CDD" id="cd17535">
    <property type="entry name" value="REC_NarL-like"/>
    <property type="match status" value="1"/>
</dbReference>
<evidence type="ECO:0000256" key="3">
    <source>
        <dbReference type="ARBA" id="ARBA00023125"/>
    </source>
</evidence>
<evidence type="ECO:0000313" key="8">
    <source>
        <dbReference type="EMBL" id="MCP9292600.1"/>
    </source>
</evidence>
<organism evidence="8 9">
    <name type="scientific">Gracilimonas sediminicola</name>
    <dbReference type="NCBI Taxonomy" id="2952158"/>
    <lineage>
        <taxon>Bacteria</taxon>
        <taxon>Pseudomonadati</taxon>
        <taxon>Balneolota</taxon>
        <taxon>Balneolia</taxon>
        <taxon>Balneolales</taxon>
        <taxon>Balneolaceae</taxon>
        <taxon>Gracilimonas</taxon>
    </lineage>
</organism>
<dbReference type="InterPro" id="IPR001789">
    <property type="entry name" value="Sig_transdc_resp-reg_receiver"/>
</dbReference>
<accession>A0A9X2RFF3</accession>
<feature type="domain" description="HTH luxR-type" evidence="6">
    <location>
        <begin position="140"/>
        <end position="205"/>
    </location>
</feature>
<comment type="caution">
    <text evidence="8">The sequence shown here is derived from an EMBL/GenBank/DDBJ whole genome shotgun (WGS) entry which is preliminary data.</text>
</comment>
<evidence type="ECO:0000259" key="6">
    <source>
        <dbReference type="PROSITE" id="PS50043"/>
    </source>
</evidence>
<dbReference type="AlphaFoldDB" id="A0A9X2RFF3"/>
<dbReference type="EMBL" id="JANDBC010000003">
    <property type="protein sequence ID" value="MCP9292600.1"/>
    <property type="molecule type" value="Genomic_DNA"/>
</dbReference>
<dbReference type="PANTHER" id="PTHR43214">
    <property type="entry name" value="TWO-COMPONENT RESPONSE REGULATOR"/>
    <property type="match status" value="1"/>
</dbReference>
<gene>
    <name evidence="8" type="ORF">NM125_13510</name>
</gene>
<protein>
    <submittedName>
        <fullName evidence="8">Response regulator transcription factor</fullName>
    </submittedName>
</protein>
<dbReference type="InterPro" id="IPR011006">
    <property type="entry name" value="CheY-like_superfamily"/>
</dbReference>
<proteinExistence type="predicted"/>
<keyword evidence="1 5" id="KW-0597">Phosphoprotein</keyword>
<evidence type="ECO:0000313" key="9">
    <source>
        <dbReference type="Proteomes" id="UP001139125"/>
    </source>
</evidence>
<dbReference type="InterPro" id="IPR058245">
    <property type="entry name" value="NreC/VraR/RcsB-like_REC"/>
</dbReference>
<dbReference type="InterPro" id="IPR000792">
    <property type="entry name" value="Tscrpt_reg_LuxR_C"/>
</dbReference>
<feature type="domain" description="Response regulatory" evidence="7">
    <location>
        <begin position="3"/>
        <end position="119"/>
    </location>
</feature>
<dbReference type="SUPFAM" id="SSF52172">
    <property type="entry name" value="CheY-like"/>
    <property type="match status" value="1"/>
</dbReference>
<feature type="modified residue" description="4-aspartylphosphate" evidence="5">
    <location>
        <position position="54"/>
    </location>
</feature>
<dbReference type="RefSeq" id="WP_255135498.1">
    <property type="nucleotide sequence ID" value="NZ_CP175953.1"/>
</dbReference>
<evidence type="ECO:0000259" key="7">
    <source>
        <dbReference type="PROSITE" id="PS50110"/>
    </source>
</evidence>
<dbReference type="PRINTS" id="PR00038">
    <property type="entry name" value="HTHLUXR"/>
</dbReference>
<keyword evidence="9" id="KW-1185">Reference proteome</keyword>
<dbReference type="SUPFAM" id="SSF46894">
    <property type="entry name" value="C-terminal effector domain of the bipartite response regulators"/>
    <property type="match status" value="1"/>
</dbReference>
<evidence type="ECO:0000256" key="5">
    <source>
        <dbReference type="PROSITE-ProRule" id="PRU00169"/>
    </source>
</evidence>
<dbReference type="SMART" id="SM00421">
    <property type="entry name" value="HTH_LUXR"/>
    <property type="match status" value="1"/>
</dbReference>
<dbReference type="Proteomes" id="UP001139125">
    <property type="component" value="Unassembled WGS sequence"/>
</dbReference>
<dbReference type="GO" id="GO:0000160">
    <property type="term" value="P:phosphorelay signal transduction system"/>
    <property type="evidence" value="ECO:0007669"/>
    <property type="project" value="InterPro"/>
</dbReference>
<keyword evidence="2" id="KW-0805">Transcription regulation</keyword>
<dbReference type="PROSITE" id="PS50110">
    <property type="entry name" value="RESPONSE_REGULATORY"/>
    <property type="match status" value="1"/>
</dbReference>
<evidence type="ECO:0000256" key="1">
    <source>
        <dbReference type="ARBA" id="ARBA00022553"/>
    </source>
</evidence>
<dbReference type="PANTHER" id="PTHR43214:SF24">
    <property type="entry name" value="TRANSCRIPTIONAL REGULATORY PROTEIN NARL-RELATED"/>
    <property type="match status" value="1"/>
</dbReference>
<name>A0A9X2RFF3_9BACT</name>
<keyword evidence="3" id="KW-0238">DNA-binding</keyword>
<dbReference type="SMART" id="SM00448">
    <property type="entry name" value="REC"/>
    <property type="match status" value="1"/>
</dbReference>
<dbReference type="PROSITE" id="PS50043">
    <property type="entry name" value="HTH_LUXR_2"/>
    <property type="match status" value="1"/>
</dbReference>
<dbReference type="Gene3D" id="3.40.50.2300">
    <property type="match status" value="1"/>
</dbReference>
<dbReference type="GO" id="GO:0003677">
    <property type="term" value="F:DNA binding"/>
    <property type="evidence" value="ECO:0007669"/>
    <property type="project" value="UniProtKB-KW"/>
</dbReference>